<dbReference type="Proteomes" id="UP000825438">
    <property type="component" value="Chromosome III"/>
</dbReference>
<organism evidence="2">
    <name type="scientific">Candidozyma auris</name>
    <name type="common">Yeast</name>
    <name type="synonym">Candida auris</name>
    <dbReference type="NCBI Taxonomy" id="498019"/>
    <lineage>
        <taxon>Eukaryota</taxon>
        <taxon>Fungi</taxon>
        <taxon>Dikarya</taxon>
        <taxon>Ascomycota</taxon>
        <taxon>Saccharomycotina</taxon>
        <taxon>Pichiomycetes</taxon>
        <taxon>Metschnikowiaceae</taxon>
        <taxon>Candidozyma</taxon>
    </lineage>
</organism>
<keyword evidence="1" id="KW-1133">Transmembrane helix</keyword>
<keyword evidence="1" id="KW-0812">Transmembrane</keyword>
<feature type="transmembrane region" description="Helical" evidence="1">
    <location>
        <begin position="83"/>
        <end position="104"/>
    </location>
</feature>
<protein>
    <submittedName>
        <fullName evidence="2">Uncharacterized protein</fullName>
    </submittedName>
</protein>
<sequence length="134" mass="15221">MVELLARMCYLEISSINEVNGTLVINPNSGSDGVSTIYNLRNTPSKVSTFCHSIMSNVKSGRKVWDSYYHFFPFYMLTGKESVMLHLFIISFISFICWGIYSCLPGYVPFVISRGKYYLTGSHEALGNFVLKMK</sequence>
<keyword evidence="1" id="KW-0472">Membrane</keyword>
<dbReference type="AlphaFoldDB" id="A0A8F2W192"/>
<name>A0A8F2W192_CANAR</name>
<gene>
    <name evidence="2" type="ORF">CA7LBN_002643</name>
</gene>
<evidence type="ECO:0000313" key="2">
    <source>
        <dbReference type="EMBL" id="QWW23809.1"/>
    </source>
</evidence>
<accession>A0A8F2W192</accession>
<reference evidence="2" key="1">
    <citation type="submission" date="2021-06" db="EMBL/GenBank/DDBJ databases">
        <title>Candida auris outbreak in lebanese hospital.</title>
        <authorList>
            <person name="Finianos M."/>
        </authorList>
    </citation>
    <scope>NUCLEOTIDE SEQUENCE</scope>
    <source>
        <strain evidence="2">CA7LBN</strain>
    </source>
</reference>
<dbReference type="EMBL" id="CP076751">
    <property type="protein sequence ID" value="QWW23809.1"/>
    <property type="molecule type" value="Genomic_DNA"/>
</dbReference>
<evidence type="ECO:0000256" key="1">
    <source>
        <dbReference type="SAM" id="Phobius"/>
    </source>
</evidence>
<proteinExistence type="predicted"/>